<feature type="compositionally biased region" description="Polar residues" evidence="1">
    <location>
        <begin position="443"/>
        <end position="459"/>
    </location>
</feature>
<dbReference type="EMBL" id="KI927479">
    <property type="protein sequence ID" value="ETW63251.1"/>
    <property type="molecule type" value="Genomic_DNA"/>
</dbReference>
<organism evidence="2 3">
    <name type="scientific">Plasmodium falciparum (isolate Camp / Malaysia)</name>
    <dbReference type="NCBI Taxonomy" id="5835"/>
    <lineage>
        <taxon>Eukaryota</taxon>
        <taxon>Sar</taxon>
        <taxon>Alveolata</taxon>
        <taxon>Apicomplexa</taxon>
        <taxon>Aconoidasida</taxon>
        <taxon>Haemosporida</taxon>
        <taxon>Plasmodiidae</taxon>
        <taxon>Plasmodium</taxon>
        <taxon>Plasmodium (Laverania)</taxon>
    </lineage>
</organism>
<feature type="compositionally biased region" description="Polar residues" evidence="1">
    <location>
        <begin position="417"/>
        <end position="432"/>
    </location>
</feature>
<feature type="region of interest" description="Disordered" evidence="1">
    <location>
        <begin position="779"/>
        <end position="801"/>
    </location>
</feature>
<dbReference type="OMA" id="HNDKIIH"/>
<sequence length="2340" mass="281930">MLFVVELDSRLEKSADKRISVERFRKIFEIYVEDKLEELKRSGSEKYDKDCRDFNYFMDDVKDVFINNDLVKIPFEVRKSIWETHVDKNLPTLMKNTTSCKCIRKEHNYNKEYRDMTQTLEDFCEEKSRMLEIIDQEDYDESLYMNFNEWINKKKEDILKEYEKLSNKDEYKHLLKISETCDLNNVDKLFLNISSEDMKKMKEDVKKQHLEVKVRPPVKEPIDDRGKEDALSRGGKSIILNKEENSPTEEITTEYNPVSEMGVGTTIAHSEPGPKTVNTEVRNVLRSDGKISDQGSQKSPPKELSNKQMTPAQRKNVPHFVERRGYGNSHVRGNSLKKISNGDDNYKSPSSNYIEVDCAEDKYFLLEDGTNQSENSCKTIYDYFVSNDYDGTGSAIYSTDQVPRMEEIKSPASLSTLDARGSTHNLNVSNEGNPLEGGEEKNNVTINEQNGRNLESSVGTDKGSDKNEEEVAATCDPNDRNCFDGRYINVDYIRGLLKGKRSGSDGRSNIKHIISNNFDDSNMIFPTFNFDFDILKAEEEVLPVHNSDIIYGHQEMEETTQEGASIFEKHSHTSSQQNDSSASGNKYRMLSTTMELPNQQEVFGLYSPVSRTLDSAMSFLRSIISFSSAPVSRSEGQSKESKRVEISTTVQDPIGYRTSPLQMNAHSVGAGINVSSILSMLGLSSGQVRRSGGQGSETYIVGTSQSGFHKNEVIPTIKDKSGKTQIVSNEKGGIFSKGITSMMSSLPVALVTFVFLFMFLVFNKMNPFGTTIVQGKKKKKVKQKLGERKKPKRRSAKRRRGVDVNMEEEINKIIYTNEFNNYEDKIYEDVKYIKEQENEIYLRDGIEELHMDEPSRDVYFDDENDYIFLDEQKEDVCLDEAKNDILSKESFDDVLIKVVDREINREINGEINGEMNREINREINGEIPLKKKEWMWKTILEIEMKVVEKCKKEEWEESKGDFLEICLDEFIKKENEYNKIHNKVIIEKSVLENQNMLWNKWIERHRYMLEKWKKEEWFYNLKNEWINEIENYEKKESDIEIILPSEKKTRNISLEKQKIIWRRWVARYVQHIDDDIIEEWFKKMMAEYEKEEYYLNKNRYKIINHIRNRNDKHDENVQCDDEESLVSSSICFDVEEKKKKNLLTKIWFQIHMMILEEYKKDECIHIKNLLLDNYIDNLKKKNELDAKKKLQKLDILNEMKKENNIIDINERNKWEGEKWFEDLNNEWNDYERTYIKNNFVIKKENDMNIKYEYIIIDEPLMKVKKDIPQMHWKNIYEKWLHDEYKYVYRCEDINKSVDEKRDNNIDIGESINVKNNEVMKEKKVKWKTIIEIYMEVMNEYKKDEWEEHRGDFLQICLEEFIKKDNDEMRNINDELYIEQSDHMEDMLMLERQKIRWLQWINRNKYMLEKWNKEEWFCKLKKDWEDEKNRYDEKLFLWKNTENDKYINPMLERQKYIWRKWIAKHLYHIDEWENEEWFKLLMSTYEKDRDDLKRDHPINKMDDMEKKKLITKLFIEIHMMVIEDFKKEECYRNKQTFVDTYINEMKKEEPCEKNREMLNILNNIKKDIKLGYENTKMNEWKEEKWFDKLKKEWKEGECKNFVDIEKENFDKTQVNVINNYMLEIQRSLLKKYWQDVEISWIDDDNQTDWLKIAIHMDDYDNKNKVYNRRHDYMRNKNLHVKKKKNIINEDHLSEDNKYLHENNHSYIKRIIEIYMERVNKIQKKEWEENKRDFLKIALAEYIKMQFDKQKNLCIEEMVIKNKNINDDNNGYLEPAFLWNQWVERKRYIMEKWKYEKWFEELKIEWVKEQGIYIKEEEINTFMKDEKKENNKIIHNDKIIHNNKIINNNNDILIESEKIVWRRWLKKQEQNIQIYKNKKWFKDIIVEFEKDEEDDMIMYSNVNDISKVNNKEVDVNNRDNLIMKIWICICMMILEECKKDEGRYNKEIFLNSFIKEIKKEKDEKIKMNMLDMILQMKEKYISKNEKDFYIYDWKKEKWFEDLKNDCKNNKNEYIYMLQNDLCKRYWKDLDKMWLENEDKIKRNMLTNIYEEYNNMDDLSKKEYIHKNINIINENMKCNSEVEKTHGEHTVEGIKNYYLEKQKEIWRQWIEKNVKHINQSTKEQEQILVDTENNKIVNSSDCKKNENKNEPYYMKKKNLKTVFLAEIHMETMDRCKGLNYKGEDKIETDENIKELKIEEGENSKTNYIHKTILPKDECKKSKLSLNEENKMCKHKNMKENKINDLDNSIYTNPYDDTNKFFFFNENCEGVKSIYQEIEENVEKRYTDDIYLLENEKHHNEFNTHMGENNYDVKEKMDDRNNKNCYMRSYIKPRDKKKNTENKT</sequence>
<protein>
    <recommendedName>
        <fullName evidence="4">Surface-associated interspersed protein 4.2 (SURFIN 4.2)</fullName>
    </recommendedName>
</protein>
<evidence type="ECO:0000256" key="1">
    <source>
        <dbReference type="SAM" id="MobiDB-lite"/>
    </source>
</evidence>
<feature type="compositionally biased region" description="Basic residues" evidence="1">
    <location>
        <begin position="779"/>
        <end position="800"/>
    </location>
</feature>
<accession>A0A024XEN2</accession>
<dbReference type="Proteomes" id="UP000030694">
    <property type="component" value="Unassembled WGS sequence"/>
</dbReference>
<reference evidence="2 3" key="1">
    <citation type="submission" date="2013-02" db="EMBL/GenBank/DDBJ databases">
        <title>The Genome Annotation of Plasmodium falciparum CAMP/Malaysia.</title>
        <authorList>
            <consortium name="The Broad Institute Genome Sequencing Platform"/>
            <consortium name="The Broad Institute Genome Sequencing Center for Infectious Disease"/>
            <person name="Neafsey D."/>
            <person name="Hoffman S."/>
            <person name="Volkman S."/>
            <person name="Rosenthal P."/>
            <person name="Walker B."/>
            <person name="Young S.K."/>
            <person name="Zeng Q."/>
            <person name="Gargeya S."/>
            <person name="Fitzgerald M."/>
            <person name="Haas B."/>
            <person name="Abouelleil A."/>
            <person name="Allen A.W."/>
            <person name="Alvarado L."/>
            <person name="Arachchi H.M."/>
            <person name="Berlin A.M."/>
            <person name="Chapman S.B."/>
            <person name="Gainer-Dewar J."/>
            <person name="Goldberg J."/>
            <person name="Griggs A."/>
            <person name="Gujja S."/>
            <person name="Hansen M."/>
            <person name="Howarth C."/>
            <person name="Imamovic A."/>
            <person name="Ireland A."/>
            <person name="Larimer J."/>
            <person name="McCowan C."/>
            <person name="Murphy C."/>
            <person name="Pearson M."/>
            <person name="Poon T.W."/>
            <person name="Priest M."/>
            <person name="Roberts A."/>
            <person name="Saif S."/>
            <person name="Shea T."/>
            <person name="Sisk P."/>
            <person name="Sykes S."/>
            <person name="Wortman J."/>
            <person name="Nusbaum C."/>
            <person name="Birren B."/>
        </authorList>
    </citation>
    <scope>NUCLEOTIDE SEQUENCE [LARGE SCALE GENOMIC DNA]</scope>
    <source>
        <strain evidence="2 3">CAMP/Malaysia</strain>
    </source>
</reference>
<feature type="compositionally biased region" description="Polar residues" evidence="1">
    <location>
        <begin position="573"/>
        <end position="584"/>
    </location>
</feature>
<feature type="region of interest" description="Disordered" evidence="1">
    <location>
        <begin position="558"/>
        <end position="584"/>
    </location>
</feature>
<evidence type="ECO:0000313" key="2">
    <source>
        <dbReference type="EMBL" id="ETW63251.1"/>
    </source>
</evidence>
<name>A0A024XEN2_PLAFC</name>
<feature type="region of interest" description="Disordered" evidence="1">
    <location>
        <begin position="286"/>
        <end position="345"/>
    </location>
</feature>
<feature type="region of interest" description="Disordered" evidence="1">
    <location>
        <begin position="417"/>
        <end position="468"/>
    </location>
</feature>
<dbReference type="OrthoDB" id="375150at2759"/>
<evidence type="ECO:0008006" key="4">
    <source>
        <dbReference type="Google" id="ProtNLM"/>
    </source>
</evidence>
<proteinExistence type="predicted"/>
<reference evidence="2 3" key="2">
    <citation type="submission" date="2013-02" db="EMBL/GenBank/DDBJ databases">
        <title>The Genome Sequence of Plasmodium falciparum CAMP/Malaysia.</title>
        <authorList>
            <consortium name="The Broad Institute Genome Sequencing Platform"/>
            <consortium name="The Broad Institute Genome Sequencing Center for Infectious Disease"/>
            <person name="Neafsey D."/>
            <person name="Cheeseman I."/>
            <person name="Volkman S."/>
            <person name="Adams J."/>
            <person name="Walker B."/>
            <person name="Young S.K."/>
            <person name="Zeng Q."/>
            <person name="Gargeya S."/>
            <person name="Fitzgerald M."/>
            <person name="Haas B."/>
            <person name="Abouelleil A."/>
            <person name="Alvarado L."/>
            <person name="Arachchi H.M."/>
            <person name="Berlin A.M."/>
            <person name="Chapman S.B."/>
            <person name="Dewar J."/>
            <person name="Goldberg J."/>
            <person name="Griggs A."/>
            <person name="Gujja S."/>
            <person name="Hansen M."/>
            <person name="Howarth C."/>
            <person name="Imamovic A."/>
            <person name="Larimer J."/>
            <person name="McCowan C."/>
            <person name="Murphy C."/>
            <person name="Neiman D."/>
            <person name="Pearson M."/>
            <person name="Priest M."/>
            <person name="Roberts A."/>
            <person name="Saif S."/>
            <person name="Shea T."/>
            <person name="Sisk P."/>
            <person name="Sykes S."/>
            <person name="Wortman J."/>
            <person name="Nusbaum C."/>
            <person name="Birren B."/>
        </authorList>
    </citation>
    <scope>NUCLEOTIDE SEQUENCE [LARGE SCALE GENOMIC DNA]</scope>
    <source>
        <strain evidence="2 3">CAMP/Malaysia</strain>
    </source>
</reference>
<evidence type="ECO:0000313" key="3">
    <source>
        <dbReference type="Proteomes" id="UP000030694"/>
    </source>
</evidence>
<gene>
    <name evidence="2" type="ORF">PFMC_00897</name>
</gene>